<evidence type="ECO:0000313" key="2">
    <source>
        <dbReference type="EMBL" id="SMX47578.1"/>
    </source>
</evidence>
<feature type="transmembrane region" description="Helical" evidence="1">
    <location>
        <begin position="66"/>
        <end position="83"/>
    </location>
</feature>
<gene>
    <name evidence="2" type="ORF">PEV8663_03575</name>
</gene>
<evidence type="ECO:0000313" key="3">
    <source>
        <dbReference type="Proteomes" id="UP000220836"/>
    </source>
</evidence>
<keyword evidence="1" id="KW-1133">Transmembrane helix</keyword>
<keyword evidence="3" id="KW-1185">Reference proteome</keyword>
<feature type="transmembrane region" description="Helical" evidence="1">
    <location>
        <begin position="41"/>
        <end position="59"/>
    </location>
</feature>
<feature type="transmembrane region" description="Helical" evidence="1">
    <location>
        <begin position="95"/>
        <end position="114"/>
    </location>
</feature>
<reference evidence="2 3" key="1">
    <citation type="submission" date="2017-05" db="EMBL/GenBank/DDBJ databases">
        <authorList>
            <person name="Song R."/>
            <person name="Chenine A.L."/>
            <person name="Ruprecht R.M."/>
        </authorList>
    </citation>
    <scope>NUCLEOTIDE SEQUENCE [LARGE SCALE GENOMIC DNA]</scope>
    <source>
        <strain evidence="2 3">CECT 8663</strain>
    </source>
</reference>
<proteinExistence type="predicted"/>
<dbReference type="OrthoDB" id="8117471at2"/>
<keyword evidence="1" id="KW-0472">Membrane</keyword>
<feature type="transmembrane region" description="Helical" evidence="1">
    <location>
        <begin position="12"/>
        <end position="29"/>
    </location>
</feature>
<dbReference type="RefSeq" id="WP_097806039.1">
    <property type="nucleotide sequence ID" value="NZ_FXYH01000015.1"/>
</dbReference>
<organism evidence="2 3">
    <name type="scientific">Pelagimonas varians</name>
    <dbReference type="NCBI Taxonomy" id="696760"/>
    <lineage>
        <taxon>Bacteria</taxon>
        <taxon>Pseudomonadati</taxon>
        <taxon>Pseudomonadota</taxon>
        <taxon>Alphaproteobacteria</taxon>
        <taxon>Rhodobacterales</taxon>
        <taxon>Roseobacteraceae</taxon>
        <taxon>Pelagimonas</taxon>
    </lineage>
</organism>
<name>A0A238KY13_9RHOB</name>
<dbReference type="Proteomes" id="UP000220836">
    <property type="component" value="Unassembled WGS sequence"/>
</dbReference>
<dbReference type="AlphaFoldDB" id="A0A238KY13"/>
<sequence>MQYTDHAPTRAALWVLILVQAIMLLALLADLEPHPPRTIVLFAMAPFLATSIAVCVAALQMVGRGWGKGLAGLAGVLALLSYGPQKYFDPAFAEIWPAVIAAQIAVFALVFQIVKSQQDSAVAHSAT</sequence>
<dbReference type="EMBL" id="FXYH01000015">
    <property type="protein sequence ID" value="SMX47578.1"/>
    <property type="molecule type" value="Genomic_DNA"/>
</dbReference>
<evidence type="ECO:0000256" key="1">
    <source>
        <dbReference type="SAM" id="Phobius"/>
    </source>
</evidence>
<keyword evidence="1" id="KW-0812">Transmembrane</keyword>
<protein>
    <submittedName>
        <fullName evidence="2">Uncharacterized protein</fullName>
    </submittedName>
</protein>
<accession>A0A238KY13</accession>